<evidence type="ECO:0000256" key="5">
    <source>
        <dbReference type="ARBA" id="ARBA00023136"/>
    </source>
</evidence>
<feature type="domain" description="HAMP" evidence="11">
    <location>
        <begin position="227"/>
        <end position="281"/>
    </location>
</feature>
<comment type="similarity">
    <text evidence="7">Belongs to the methyl-accepting chemotaxis (MCP) protein family.</text>
</comment>
<keyword evidence="3 9" id="KW-0812">Transmembrane</keyword>
<dbReference type="CDD" id="cd06225">
    <property type="entry name" value="HAMP"/>
    <property type="match status" value="1"/>
</dbReference>
<dbReference type="SMART" id="SM00283">
    <property type="entry name" value="MA"/>
    <property type="match status" value="1"/>
</dbReference>
<dbReference type="Gene3D" id="3.30.450.20">
    <property type="entry name" value="PAS domain"/>
    <property type="match status" value="1"/>
</dbReference>
<gene>
    <name evidence="12" type="ORF">KQ249_01005</name>
</gene>
<sequence>MKRISDLKVSTKITLSVALPLLILSGLLTYIGVTRLIEYSEEGLDSLEIELVEARKAGLQQLVEAVTSAAMELKNESPGSVEEQQRRVIDFLKSVSFGDQNYVFAYNRKLEYMTVHGDPSKDGVTEDRQVKQLLKDLFKAAEDSGFHYFEWGNPATGNIEPKVAYVRLIPGWDWMLGAGVYMKDISEQVETSAQKSQATIESVIWNMIAISLVAFAGFAILGYIVSRTVTKPLHQTVKLMEEIAVGDGDLGSRLPDTRQDELGEMAHWFNLFVDKIKNVVIDVSETSRLLKDDTDLLDENVHETRRSINIQEQDTDQVAVSLSELATTTQQIAENCNFANSGSADAENLVKNGVSLTSSSMEQMAELNTSISESARKITGLSERSKDISQILDVIHSVSEQTNLLALNAAIEAARAGEHGRGFAVVADEVRQLASRSAESADSIQELLEQFIEETKDAAVQMELIEQKTNRTNGSIKNAEESLKGIAVSVESMHEQITQVATATEEQSSVAEEVAQNLDRIVNTTKNNRASMESISSTSESVKELSERLRNLVEQFKF</sequence>
<protein>
    <submittedName>
        <fullName evidence="12">Methyl-accepting chemotaxis protein</fullName>
    </submittedName>
</protein>
<dbReference type="SMART" id="SM00304">
    <property type="entry name" value="HAMP"/>
    <property type="match status" value="1"/>
</dbReference>
<evidence type="ECO:0000256" key="3">
    <source>
        <dbReference type="ARBA" id="ARBA00022692"/>
    </source>
</evidence>
<evidence type="ECO:0000259" key="10">
    <source>
        <dbReference type="PROSITE" id="PS50111"/>
    </source>
</evidence>
<keyword evidence="5 9" id="KW-0472">Membrane</keyword>
<keyword evidence="2" id="KW-1003">Cell membrane</keyword>
<dbReference type="InterPro" id="IPR003660">
    <property type="entry name" value="HAMP_dom"/>
</dbReference>
<evidence type="ECO:0000256" key="7">
    <source>
        <dbReference type="ARBA" id="ARBA00029447"/>
    </source>
</evidence>
<dbReference type="InterPro" id="IPR004010">
    <property type="entry name" value="Double_Cache_2"/>
</dbReference>
<evidence type="ECO:0000259" key="11">
    <source>
        <dbReference type="PROSITE" id="PS50885"/>
    </source>
</evidence>
<evidence type="ECO:0000313" key="12">
    <source>
        <dbReference type="EMBL" id="QWV13231.1"/>
    </source>
</evidence>
<dbReference type="CDD" id="cd11386">
    <property type="entry name" value="MCP_signal"/>
    <property type="match status" value="1"/>
</dbReference>
<reference evidence="12 13" key="1">
    <citation type="submission" date="2021-06" db="EMBL/GenBank/DDBJ databases">
        <title>Microbial metabolic specificity influences pelagic lipid remineralization.</title>
        <authorList>
            <person name="Behrendt L."/>
            <person name="Hunter J.E."/>
            <person name="Alcolombri U."/>
            <person name="Smriga S."/>
            <person name="Mincer T."/>
            <person name="Lowenstein D.P."/>
            <person name="Peaudecerf F.J."/>
            <person name="Fernandez V.I."/>
            <person name="Fredricks H."/>
            <person name="Almblad H."/>
            <person name="Harrison J.J."/>
            <person name="Stocker R."/>
            <person name="Van Mooy B.A.S."/>
        </authorList>
    </citation>
    <scope>NUCLEOTIDE SEQUENCE [LARGE SCALE GENOMIC DNA]</scope>
    <source>
        <strain evidence="12 13">HP15-B</strain>
    </source>
</reference>
<dbReference type="EMBL" id="CP076686">
    <property type="protein sequence ID" value="QWV13231.1"/>
    <property type="molecule type" value="Genomic_DNA"/>
</dbReference>
<dbReference type="SUPFAM" id="SSF58104">
    <property type="entry name" value="Methyl-accepting chemotaxis protein (MCP) signaling domain"/>
    <property type="match status" value="1"/>
</dbReference>
<organism evidence="12 13">
    <name type="scientific">Marinobacter adhaerens</name>
    <dbReference type="NCBI Taxonomy" id="1033846"/>
    <lineage>
        <taxon>Bacteria</taxon>
        <taxon>Pseudomonadati</taxon>
        <taxon>Pseudomonadota</taxon>
        <taxon>Gammaproteobacteria</taxon>
        <taxon>Pseudomonadales</taxon>
        <taxon>Marinobacteraceae</taxon>
        <taxon>Marinobacter</taxon>
    </lineage>
</organism>
<dbReference type="Gene3D" id="1.10.287.950">
    <property type="entry name" value="Methyl-accepting chemotaxis protein"/>
    <property type="match status" value="1"/>
</dbReference>
<dbReference type="Pfam" id="PF00015">
    <property type="entry name" value="MCPsignal"/>
    <property type="match status" value="1"/>
</dbReference>
<evidence type="ECO:0000256" key="6">
    <source>
        <dbReference type="ARBA" id="ARBA00023224"/>
    </source>
</evidence>
<name>A0ABX8IIS2_9GAMM</name>
<evidence type="ECO:0000256" key="1">
    <source>
        <dbReference type="ARBA" id="ARBA00004651"/>
    </source>
</evidence>
<dbReference type="InterPro" id="IPR004090">
    <property type="entry name" value="Chemotax_Me-accpt_rcpt"/>
</dbReference>
<dbReference type="SMART" id="SM01049">
    <property type="entry name" value="Cache_2"/>
    <property type="match status" value="1"/>
</dbReference>
<dbReference type="PANTHER" id="PTHR32089">
    <property type="entry name" value="METHYL-ACCEPTING CHEMOTAXIS PROTEIN MCPB"/>
    <property type="match status" value="1"/>
</dbReference>
<dbReference type="InterPro" id="IPR033480">
    <property type="entry name" value="sCache_2"/>
</dbReference>
<feature type="transmembrane region" description="Helical" evidence="9">
    <location>
        <begin position="203"/>
        <end position="225"/>
    </location>
</feature>
<feature type="domain" description="Methyl-accepting transducer" evidence="10">
    <location>
        <begin position="286"/>
        <end position="522"/>
    </location>
</feature>
<proteinExistence type="inferred from homology"/>
<evidence type="ECO:0000256" key="2">
    <source>
        <dbReference type="ARBA" id="ARBA00022475"/>
    </source>
</evidence>
<evidence type="ECO:0000256" key="8">
    <source>
        <dbReference type="PROSITE-ProRule" id="PRU00284"/>
    </source>
</evidence>
<keyword evidence="13" id="KW-1185">Reference proteome</keyword>
<dbReference type="Pfam" id="PF00672">
    <property type="entry name" value="HAMP"/>
    <property type="match status" value="1"/>
</dbReference>
<dbReference type="PRINTS" id="PR00260">
    <property type="entry name" value="CHEMTRNSDUCR"/>
</dbReference>
<dbReference type="PROSITE" id="PS50885">
    <property type="entry name" value="HAMP"/>
    <property type="match status" value="1"/>
</dbReference>
<dbReference type="InterPro" id="IPR004089">
    <property type="entry name" value="MCPsignal_dom"/>
</dbReference>
<keyword evidence="4 9" id="KW-1133">Transmembrane helix</keyword>
<dbReference type="Pfam" id="PF08269">
    <property type="entry name" value="dCache_2"/>
    <property type="match status" value="1"/>
</dbReference>
<dbReference type="CDD" id="cd18774">
    <property type="entry name" value="PDC2_HK_sensor"/>
    <property type="match status" value="1"/>
</dbReference>
<dbReference type="PANTHER" id="PTHR32089:SF119">
    <property type="entry name" value="METHYL-ACCEPTING CHEMOTAXIS PROTEIN CTPL"/>
    <property type="match status" value="1"/>
</dbReference>
<evidence type="ECO:0000256" key="9">
    <source>
        <dbReference type="SAM" id="Phobius"/>
    </source>
</evidence>
<evidence type="ECO:0000313" key="13">
    <source>
        <dbReference type="Proteomes" id="UP000683442"/>
    </source>
</evidence>
<accession>A0ABX8IIS2</accession>
<comment type="subcellular location">
    <subcellularLocation>
        <location evidence="1">Cell membrane</location>
        <topology evidence="1">Multi-pass membrane protein</topology>
    </subcellularLocation>
</comment>
<keyword evidence="6 8" id="KW-0807">Transducer</keyword>
<dbReference type="Proteomes" id="UP000683442">
    <property type="component" value="Chromosome"/>
</dbReference>
<evidence type="ECO:0000256" key="4">
    <source>
        <dbReference type="ARBA" id="ARBA00022989"/>
    </source>
</evidence>
<dbReference type="GeneID" id="78557984"/>
<dbReference type="RefSeq" id="WP_014578692.1">
    <property type="nucleotide sequence ID" value="NZ_CP076686.1"/>
</dbReference>
<dbReference type="PROSITE" id="PS50111">
    <property type="entry name" value="CHEMOTAXIS_TRANSDUC_2"/>
    <property type="match status" value="1"/>
</dbReference>